<keyword evidence="8" id="KW-0732">Signal</keyword>
<dbReference type="InParanoid" id="A0A200R9S5"/>
<dbReference type="FunFam" id="2.160.20.10:FF:000033">
    <property type="entry name" value="Pectinesterase"/>
    <property type="match status" value="1"/>
</dbReference>
<dbReference type="Gene3D" id="2.160.20.10">
    <property type="entry name" value="Single-stranded right-handed beta-helix, Pectin lyase-like"/>
    <property type="match status" value="1"/>
</dbReference>
<dbReference type="Pfam" id="PF23209">
    <property type="entry name" value="IDM1_C"/>
    <property type="match status" value="1"/>
</dbReference>
<dbReference type="InterPro" id="IPR013083">
    <property type="entry name" value="Znf_RING/FYVE/PHD"/>
</dbReference>
<dbReference type="Pfam" id="PF01095">
    <property type="entry name" value="Pectinesterase"/>
    <property type="match status" value="1"/>
</dbReference>
<evidence type="ECO:0000259" key="20">
    <source>
        <dbReference type="PROSITE" id="PS50016"/>
    </source>
</evidence>
<keyword evidence="12" id="KW-0063">Aspartyl esterase</keyword>
<dbReference type="InterPro" id="IPR032308">
    <property type="entry name" value="TDBD"/>
</dbReference>
<dbReference type="SUPFAM" id="SSF57903">
    <property type="entry name" value="FYVE/PHD zinc finger"/>
    <property type="match status" value="2"/>
</dbReference>
<dbReference type="GO" id="GO:0042545">
    <property type="term" value="P:cell wall modification"/>
    <property type="evidence" value="ECO:0007669"/>
    <property type="project" value="InterPro"/>
</dbReference>
<evidence type="ECO:0000256" key="19">
    <source>
        <dbReference type="SAM" id="MobiDB-lite"/>
    </source>
</evidence>
<keyword evidence="22" id="KW-1185">Reference proteome</keyword>
<evidence type="ECO:0000256" key="10">
    <source>
        <dbReference type="ARBA" id="ARBA00022801"/>
    </source>
</evidence>
<comment type="similarity">
    <text evidence="4">Belongs to the pectinesterase family.</text>
</comment>
<dbReference type="InterPro" id="IPR011050">
    <property type="entry name" value="Pectin_lyase_fold/virulence"/>
</dbReference>
<evidence type="ECO:0000256" key="2">
    <source>
        <dbReference type="ARBA" id="ARBA00004191"/>
    </source>
</evidence>
<dbReference type="PANTHER" id="PTHR47025">
    <property type="entry name" value="AUTOIMMUNE REGULATOR"/>
    <property type="match status" value="1"/>
</dbReference>
<reference evidence="21 22" key="1">
    <citation type="journal article" date="2017" name="Mol. Plant">
        <title>The Genome of Medicinal Plant Macleaya cordata Provides New Insights into Benzylisoquinoline Alkaloids Metabolism.</title>
        <authorList>
            <person name="Liu X."/>
            <person name="Liu Y."/>
            <person name="Huang P."/>
            <person name="Ma Y."/>
            <person name="Qing Z."/>
            <person name="Tang Q."/>
            <person name="Cao H."/>
            <person name="Cheng P."/>
            <person name="Zheng Y."/>
            <person name="Yuan Z."/>
            <person name="Zhou Y."/>
            <person name="Liu J."/>
            <person name="Tang Z."/>
            <person name="Zhuo Y."/>
            <person name="Zhang Y."/>
            <person name="Yu L."/>
            <person name="Huang J."/>
            <person name="Yang P."/>
            <person name="Peng Q."/>
            <person name="Zhang J."/>
            <person name="Jiang W."/>
            <person name="Zhang Z."/>
            <person name="Lin K."/>
            <person name="Ro D.K."/>
            <person name="Chen X."/>
            <person name="Xiong X."/>
            <person name="Shang Y."/>
            <person name="Huang S."/>
            <person name="Zeng J."/>
        </authorList>
    </citation>
    <scope>NUCLEOTIDE SEQUENCE [LARGE SCALE GENOMIC DNA]</scope>
    <source>
        <strain evidence="22">cv. BLH2017</strain>
        <tissue evidence="21">Root</tissue>
    </source>
</reference>
<evidence type="ECO:0000256" key="6">
    <source>
        <dbReference type="ARBA" id="ARBA00022525"/>
    </source>
</evidence>
<dbReference type="GO" id="GO:0045944">
    <property type="term" value="P:positive regulation of transcription by RNA polymerase II"/>
    <property type="evidence" value="ECO:0007669"/>
    <property type="project" value="TreeGrafter"/>
</dbReference>
<dbReference type="InterPro" id="IPR011011">
    <property type="entry name" value="Znf_FYVE_PHD"/>
</dbReference>
<evidence type="ECO:0000256" key="14">
    <source>
        <dbReference type="ARBA" id="ARBA00023242"/>
    </source>
</evidence>
<comment type="pathway">
    <text evidence="3">Glycan metabolism; pectin degradation; 2-dehydro-3-deoxy-D-gluconate from pectin: step 1/5.</text>
</comment>
<evidence type="ECO:0000256" key="15">
    <source>
        <dbReference type="ARBA" id="ARBA00023316"/>
    </source>
</evidence>
<evidence type="ECO:0000256" key="8">
    <source>
        <dbReference type="ARBA" id="ARBA00022729"/>
    </source>
</evidence>
<dbReference type="EMBL" id="MVGT01000186">
    <property type="protein sequence ID" value="OVA19479.1"/>
    <property type="molecule type" value="Genomic_DNA"/>
</dbReference>
<feature type="compositionally biased region" description="Basic and acidic residues" evidence="19">
    <location>
        <begin position="116"/>
        <end position="158"/>
    </location>
</feature>
<feature type="active site" evidence="18">
    <location>
        <position position="1338"/>
    </location>
</feature>
<comment type="caution">
    <text evidence="21">The sequence shown here is derived from an EMBL/GenBank/DDBJ whole genome shotgun (WGS) entry which is preliminary data.</text>
</comment>
<evidence type="ECO:0000256" key="7">
    <source>
        <dbReference type="ARBA" id="ARBA00022723"/>
    </source>
</evidence>
<keyword evidence="7" id="KW-0479">Metal-binding</keyword>
<dbReference type="InterPro" id="IPR016181">
    <property type="entry name" value="Acyl_CoA_acyltransferase"/>
</dbReference>
<dbReference type="SMART" id="SM00249">
    <property type="entry name" value="PHD"/>
    <property type="match status" value="2"/>
</dbReference>
<proteinExistence type="inferred from homology"/>
<dbReference type="GO" id="GO:0045490">
    <property type="term" value="P:pectin catabolic process"/>
    <property type="evidence" value="ECO:0007669"/>
    <property type="project" value="UniProtKB-UniPathway"/>
</dbReference>
<dbReference type="SUPFAM" id="SSF55729">
    <property type="entry name" value="Acyl-CoA N-acyltransferases (Nat)"/>
    <property type="match status" value="1"/>
</dbReference>
<dbReference type="UniPathway" id="UPA00545">
    <property type="reaction ID" value="UER00823"/>
</dbReference>
<dbReference type="InterPro" id="IPR033131">
    <property type="entry name" value="Pectinesterase_Asp_AS"/>
</dbReference>
<organism evidence="21 22">
    <name type="scientific">Macleaya cordata</name>
    <name type="common">Five-seeded plume-poppy</name>
    <name type="synonym">Bocconia cordata</name>
    <dbReference type="NCBI Taxonomy" id="56857"/>
    <lineage>
        <taxon>Eukaryota</taxon>
        <taxon>Viridiplantae</taxon>
        <taxon>Streptophyta</taxon>
        <taxon>Embryophyta</taxon>
        <taxon>Tracheophyta</taxon>
        <taxon>Spermatophyta</taxon>
        <taxon>Magnoliopsida</taxon>
        <taxon>Ranunculales</taxon>
        <taxon>Papaveraceae</taxon>
        <taxon>Papaveroideae</taxon>
        <taxon>Macleaya</taxon>
    </lineage>
</organism>
<evidence type="ECO:0000256" key="13">
    <source>
        <dbReference type="ARBA" id="ARBA00023180"/>
    </source>
</evidence>
<gene>
    <name evidence="21" type="ORF">BVC80_9057g56</name>
</gene>
<dbReference type="FunCoup" id="A0A200R9S5">
    <property type="interactions" value="2027"/>
</dbReference>
<evidence type="ECO:0000256" key="4">
    <source>
        <dbReference type="ARBA" id="ARBA00008891"/>
    </source>
</evidence>
<evidence type="ECO:0000256" key="1">
    <source>
        <dbReference type="ARBA" id="ARBA00004123"/>
    </source>
</evidence>
<keyword evidence="15" id="KW-0961">Cell wall biogenesis/degradation</keyword>
<dbReference type="InterPro" id="IPR059153">
    <property type="entry name" value="NSD_PHD-1st"/>
</dbReference>
<dbReference type="Gene3D" id="3.40.630.30">
    <property type="match status" value="1"/>
</dbReference>
<dbReference type="GO" id="GO:0000977">
    <property type="term" value="F:RNA polymerase II transcription regulatory region sequence-specific DNA binding"/>
    <property type="evidence" value="ECO:0007669"/>
    <property type="project" value="TreeGrafter"/>
</dbReference>
<feature type="region of interest" description="Disordered" evidence="19">
    <location>
        <begin position="34"/>
        <end position="196"/>
    </location>
</feature>
<dbReference type="PROSITE" id="PS00503">
    <property type="entry name" value="PECTINESTERASE_2"/>
    <property type="match status" value="1"/>
</dbReference>
<evidence type="ECO:0000256" key="9">
    <source>
        <dbReference type="ARBA" id="ARBA00022771"/>
    </source>
</evidence>
<dbReference type="GO" id="GO:0003682">
    <property type="term" value="F:chromatin binding"/>
    <property type="evidence" value="ECO:0007669"/>
    <property type="project" value="TreeGrafter"/>
</dbReference>
<dbReference type="OMA" id="CQFEQHA"/>
<dbReference type="InterPro" id="IPR019787">
    <property type="entry name" value="Znf_PHD-finger"/>
</dbReference>
<sequence>MAKGTDSEEFMLLSGPRTGLKREFAFALKAQSEVSGSFGRTRGRKFQNSPTSDGDSEDSSNKRFKRCLAEEEQENDVEKLSVMEETLDVSIETPKENELPIKEETLNDSFETPNEDEPKTDLAESEREELPKNDLLKGLDKEEPKGDLLKSPREEEPKSNGANVQTPIVIDGNSDSRNVVVDKPPRRFTRSALKDKDQQTMIVDNSEVQNVLPDKPKRRFTRSVLEPKAVEMVMADNKEVEKALVETPRKRFTRSALEPKAVVMVVEEKALLETPRKQFTCSASEAKAEEILMDDNKEVVNILMEKPNLETKEQLVVITENSDQQSVSSEKPKKQVTSSALETKADEIVMDDDMEVENTLTEKPNMEPKEQLVLITENSDQQNILSEKPTKRFTRSALETKPELVVTTENCEQQKVSSEKPMRRFTRSLLEPKAEPTVMNVNCEEQNVSSEKPAERTMRRFTRSLLEPKAEPVALDCNNELQNAVSEEQPRRFTRSALKPKEEKMEISEDACMNQATAIDNGGNSPMRSPTKMKLEMKMSKKIALTKFPSKLKELLDTGMLEGLPVKYVFQGKKNIELRGTIKEPGILCSCILCKGEQVVTPCQFEQHAGSTNKYPAEFIYLENGSSLKEVLDACKDTPLETLEATIRSAISSLPVKKSTICLNCKGPLPGPRRVVQVCNSCLETRKSQASPAHTTGIGARSKLVFTPKSLNSASPCLSSQNRIQGKITRKDLRLHKLVFEEDGLPDGTELAYYIRGQKLLEGYKKGSGIFCRCCNSEVSPSQFEAHAGCASRRKPYLNIYTSNGVSLHELSLSLSKGRKFSANYNDDLCGICADFGDLLLCDGCPRAFHRDCVGQSSIPQGDWYCPYCQNMFQRERSCASNANAMAAGRVEGVDPIEQISKRCIRIVETTETEVGGGCTLCRCHGFSKSGFGPRTVIICDQCEKEFHVGCLKDHKMADLEELPKGNWFCCSDCCRIHTALQKLIIRGSEKLPDSLLTVVKKKREEKCLNSDADLDVRWRVLCGKTASPDSRLLLSKALAIFHDCFDPIVDSRTGRDLIPTMIYGRNKKDQDFGGMYCAVLTINSYVVSAGILRIFGQEVAELPLVATHSDYQGQGYFQSLFCCIERLLGFLNVKTLVLPAAGEAEAIWTDRFGFEKMSDDQLSQYRKNYQMTIFQADYDVSLVLTVDLNGCGNFSSVQKAVDAVPDYSPTRTLIIIDSGVYREKVVVPTNKTNLIVQGKGYRSTSITWNDTANSTGGTVYSFTVAVFASNFTAYNISFQNAAPPPSPGEVGAQAIALRIAGDQAAFYGCGFYGAQDTLHDDRGKHYFRECFIQGSIDFIFGNGRSLYEGCTINSIAKEVSSGISGAITAQGRQSTNEKSGFSFVNCNIGGSGKVWLGRAWGPYASVVFAKTYMSDVVYSDGWNDWNDPSRDQTIFFGEYECVGPGSNFTYRVPYSKQLSQSEVTPFLDVSYIEGNEWLIGRGSKSEPIIKAETNDQQEEFIQAY</sequence>
<feature type="region of interest" description="Disordered" evidence="19">
    <location>
        <begin position="321"/>
        <end position="340"/>
    </location>
</feature>
<dbReference type="InterPro" id="IPR012334">
    <property type="entry name" value="Pectin_lyas_fold"/>
</dbReference>
<dbReference type="Proteomes" id="UP000195402">
    <property type="component" value="Unassembled WGS sequence"/>
</dbReference>
<evidence type="ECO:0000256" key="5">
    <source>
        <dbReference type="ARBA" id="ARBA00022512"/>
    </source>
</evidence>
<dbReference type="InterPro" id="IPR019786">
    <property type="entry name" value="Zinc_finger_PHD-type_CS"/>
</dbReference>
<accession>A0A200R9S5</accession>
<dbReference type="Pfam" id="PF16135">
    <property type="entry name" value="TDBD"/>
    <property type="match status" value="2"/>
</dbReference>
<feature type="compositionally biased region" description="Basic and acidic residues" evidence="19">
    <location>
        <begin position="93"/>
        <end position="105"/>
    </location>
</feature>
<dbReference type="SUPFAM" id="SSF51126">
    <property type="entry name" value="Pectin lyase-like"/>
    <property type="match status" value="1"/>
</dbReference>
<dbReference type="STRING" id="56857.A0A200R9S5"/>
<evidence type="ECO:0000256" key="16">
    <source>
        <dbReference type="ARBA" id="ARBA00057335"/>
    </source>
</evidence>
<dbReference type="GO" id="GO:0030599">
    <property type="term" value="F:pectinesterase activity"/>
    <property type="evidence" value="ECO:0007669"/>
    <property type="project" value="InterPro"/>
</dbReference>
<evidence type="ECO:0000256" key="11">
    <source>
        <dbReference type="ARBA" id="ARBA00022833"/>
    </source>
</evidence>
<dbReference type="GO" id="GO:0042393">
    <property type="term" value="F:histone binding"/>
    <property type="evidence" value="ECO:0007669"/>
    <property type="project" value="TreeGrafter"/>
</dbReference>
<dbReference type="InterPro" id="IPR056511">
    <property type="entry name" value="IDM1_C"/>
</dbReference>
<evidence type="ECO:0000256" key="17">
    <source>
        <dbReference type="PROSITE-ProRule" id="PRU00146"/>
    </source>
</evidence>
<evidence type="ECO:0000256" key="12">
    <source>
        <dbReference type="ARBA" id="ARBA00023085"/>
    </source>
</evidence>
<comment type="function">
    <text evidence="16">Acts in the modification of cell walls via demethylesterification of cell wall pectin.</text>
</comment>
<keyword evidence="14" id="KW-0539">Nucleus</keyword>
<comment type="subcellular location">
    <subcellularLocation>
        <location evidence="1">Nucleus</location>
    </subcellularLocation>
    <subcellularLocation>
        <location evidence="2">Secreted</location>
        <location evidence="2">Cell wall</location>
    </subcellularLocation>
</comment>
<dbReference type="Pfam" id="PF23011">
    <property type="entry name" value="PHD-1st_NSD"/>
    <property type="match status" value="1"/>
</dbReference>
<evidence type="ECO:0000313" key="21">
    <source>
        <dbReference type="EMBL" id="OVA19479.1"/>
    </source>
</evidence>
<dbReference type="OrthoDB" id="1903104at2759"/>
<keyword evidence="11" id="KW-0862">Zinc</keyword>
<dbReference type="GO" id="GO:0005634">
    <property type="term" value="C:nucleus"/>
    <property type="evidence" value="ECO:0007669"/>
    <property type="project" value="UniProtKB-SubCell"/>
</dbReference>
<evidence type="ECO:0000256" key="18">
    <source>
        <dbReference type="PROSITE-ProRule" id="PRU10040"/>
    </source>
</evidence>
<name>A0A200R9S5_MACCD</name>
<keyword evidence="6" id="KW-0964">Secreted</keyword>
<dbReference type="GO" id="GO:0008270">
    <property type="term" value="F:zinc ion binding"/>
    <property type="evidence" value="ECO:0007669"/>
    <property type="project" value="UniProtKB-KW"/>
</dbReference>
<dbReference type="PROSITE" id="PS01359">
    <property type="entry name" value="ZF_PHD_1"/>
    <property type="match status" value="1"/>
</dbReference>
<evidence type="ECO:0000256" key="3">
    <source>
        <dbReference type="ARBA" id="ARBA00005184"/>
    </source>
</evidence>
<keyword evidence="10" id="KW-0378">Hydrolase</keyword>
<protein>
    <submittedName>
        <fullName evidence="21">Pectinesterase</fullName>
    </submittedName>
</protein>
<feature type="domain" description="PHD-type" evidence="20">
    <location>
        <begin position="827"/>
        <end position="872"/>
    </location>
</feature>
<dbReference type="InterPro" id="IPR000070">
    <property type="entry name" value="Pectinesterase_cat"/>
</dbReference>
<evidence type="ECO:0000313" key="22">
    <source>
        <dbReference type="Proteomes" id="UP000195402"/>
    </source>
</evidence>
<dbReference type="PROSITE" id="PS50016">
    <property type="entry name" value="ZF_PHD_2"/>
    <property type="match status" value="1"/>
</dbReference>
<dbReference type="InterPro" id="IPR001965">
    <property type="entry name" value="Znf_PHD"/>
</dbReference>
<dbReference type="PANTHER" id="PTHR47025:SF2">
    <property type="entry name" value="AUTOIMMUNE REGULATOR"/>
    <property type="match status" value="1"/>
</dbReference>
<dbReference type="Gene3D" id="3.30.40.10">
    <property type="entry name" value="Zinc/RING finger domain, C3HC4 (zinc finger)"/>
    <property type="match status" value="2"/>
</dbReference>
<keyword evidence="13" id="KW-0325">Glycoprotein</keyword>
<keyword evidence="9 17" id="KW-0863">Zinc-finger</keyword>
<keyword evidence="5" id="KW-0134">Cell wall</keyword>